<name>A0ABT2DBE4_9BURK</name>
<reference evidence="1 2" key="1">
    <citation type="submission" date="2022-08" db="EMBL/GenBank/DDBJ databases">
        <title>Reclassification of Massilia species as members of the genera Telluria, Duganella, Pseudoduganella, Mokoshia gen. nov. and Zemynaea gen. nov. using orthogonal and non-orthogonal genome-based approaches.</title>
        <authorList>
            <person name="Bowman J.P."/>
        </authorList>
    </citation>
    <scope>NUCLEOTIDE SEQUENCE [LARGE SCALE GENOMIC DNA]</scope>
    <source>
        <strain evidence="1 2">JCM 31605</strain>
    </source>
</reference>
<dbReference type="EMBL" id="JANUHB010000002">
    <property type="protein sequence ID" value="MCS0808648.1"/>
    <property type="molecule type" value="Genomic_DNA"/>
</dbReference>
<evidence type="ECO:0000313" key="2">
    <source>
        <dbReference type="Proteomes" id="UP001206126"/>
    </source>
</evidence>
<comment type="caution">
    <text evidence="1">The sequence shown here is derived from an EMBL/GenBank/DDBJ whole genome shotgun (WGS) entry which is preliminary data.</text>
</comment>
<proteinExistence type="predicted"/>
<sequence length="80" mass="9114">MRIMRGTIYRDYTVVVNPTGAPEGRFRDAFSVHKHVDGEPDLRVTVYQRSISEATEYNTEKEAVESALKHAGVWIDGEYP</sequence>
<organism evidence="1 2">
    <name type="scientific">Massilia agilis</name>
    <dbReference type="NCBI Taxonomy" id="1811226"/>
    <lineage>
        <taxon>Bacteria</taxon>
        <taxon>Pseudomonadati</taxon>
        <taxon>Pseudomonadota</taxon>
        <taxon>Betaproteobacteria</taxon>
        <taxon>Burkholderiales</taxon>
        <taxon>Oxalobacteraceae</taxon>
        <taxon>Telluria group</taxon>
        <taxon>Massilia</taxon>
    </lineage>
</organism>
<dbReference type="RefSeq" id="WP_258822412.1">
    <property type="nucleotide sequence ID" value="NZ_JANUHB010000002.1"/>
</dbReference>
<gene>
    <name evidence="1" type="ORF">NX774_12030</name>
</gene>
<accession>A0ABT2DBE4</accession>
<keyword evidence="2" id="KW-1185">Reference proteome</keyword>
<protein>
    <submittedName>
        <fullName evidence="1">Uncharacterized protein</fullName>
    </submittedName>
</protein>
<dbReference type="Proteomes" id="UP001206126">
    <property type="component" value="Unassembled WGS sequence"/>
</dbReference>
<evidence type="ECO:0000313" key="1">
    <source>
        <dbReference type="EMBL" id="MCS0808648.1"/>
    </source>
</evidence>